<evidence type="ECO:0000256" key="5">
    <source>
        <dbReference type="ARBA" id="ARBA00023125"/>
    </source>
</evidence>
<evidence type="ECO:0000256" key="2">
    <source>
        <dbReference type="ARBA" id="ARBA00022723"/>
    </source>
</evidence>
<evidence type="ECO:0000313" key="9">
    <source>
        <dbReference type="EMBL" id="CAA7020686.1"/>
    </source>
</evidence>
<dbReference type="PANTHER" id="PTHR46481">
    <property type="entry name" value="ZINC FINGER BED DOMAIN-CONTAINING PROTEIN 4"/>
    <property type="match status" value="1"/>
</dbReference>
<dbReference type="Proteomes" id="UP000467841">
    <property type="component" value="Unassembled WGS sequence"/>
</dbReference>
<dbReference type="Pfam" id="PF14372">
    <property type="entry name" value="hAT-like_RNase-H"/>
    <property type="match status" value="1"/>
</dbReference>
<evidence type="ECO:0008006" key="11">
    <source>
        <dbReference type="Google" id="ProtNLM"/>
    </source>
</evidence>
<reference evidence="9" key="1">
    <citation type="submission" date="2020-01" db="EMBL/GenBank/DDBJ databases">
        <authorList>
            <person name="Mishra B."/>
        </authorList>
    </citation>
    <scope>NUCLEOTIDE SEQUENCE [LARGE SCALE GENOMIC DNA]</scope>
</reference>
<protein>
    <recommendedName>
        <fullName evidence="11">HAT C-terminal dimerisation domain-containing protein</fullName>
    </recommendedName>
</protein>
<proteinExistence type="predicted"/>
<keyword evidence="4" id="KW-0862">Zinc</keyword>
<dbReference type="AlphaFoldDB" id="A0A6D2HZ15"/>
<comment type="caution">
    <text evidence="9">The sequence shown here is derived from an EMBL/GenBank/DDBJ whole genome shotgun (WGS) entry which is preliminary data.</text>
</comment>
<dbReference type="SUPFAM" id="SSF53098">
    <property type="entry name" value="Ribonuclease H-like"/>
    <property type="match status" value="1"/>
</dbReference>
<dbReference type="InterPro" id="IPR012337">
    <property type="entry name" value="RNaseH-like_sf"/>
</dbReference>
<keyword evidence="5" id="KW-0238">DNA-binding</keyword>
<feature type="domain" description="HAT C-terminal dimerisation" evidence="7">
    <location>
        <begin position="431"/>
        <end position="514"/>
    </location>
</feature>
<dbReference type="GO" id="GO:0003677">
    <property type="term" value="F:DNA binding"/>
    <property type="evidence" value="ECO:0007669"/>
    <property type="project" value="UniProtKB-KW"/>
</dbReference>
<evidence type="ECO:0000256" key="1">
    <source>
        <dbReference type="ARBA" id="ARBA00004123"/>
    </source>
</evidence>
<evidence type="ECO:0000256" key="4">
    <source>
        <dbReference type="ARBA" id="ARBA00022833"/>
    </source>
</evidence>
<evidence type="ECO:0000313" key="10">
    <source>
        <dbReference type="Proteomes" id="UP000467841"/>
    </source>
</evidence>
<name>A0A6D2HZ15_9BRAS</name>
<evidence type="ECO:0000259" key="7">
    <source>
        <dbReference type="Pfam" id="PF05699"/>
    </source>
</evidence>
<keyword evidence="10" id="KW-1185">Reference proteome</keyword>
<evidence type="ECO:0000259" key="8">
    <source>
        <dbReference type="Pfam" id="PF14372"/>
    </source>
</evidence>
<feature type="domain" description="hAT-like transposase RNase-H fold" evidence="8">
    <location>
        <begin position="291"/>
        <end position="390"/>
    </location>
</feature>
<dbReference type="PANTHER" id="PTHR46481:SF10">
    <property type="entry name" value="ZINC FINGER BED DOMAIN-CONTAINING PROTEIN 39"/>
    <property type="match status" value="1"/>
</dbReference>
<evidence type="ECO:0000256" key="3">
    <source>
        <dbReference type="ARBA" id="ARBA00022771"/>
    </source>
</evidence>
<gene>
    <name evidence="9" type="ORF">MERR_LOCUS7921</name>
</gene>
<dbReference type="OrthoDB" id="1109466at2759"/>
<dbReference type="EMBL" id="CACVBM020000555">
    <property type="protein sequence ID" value="CAA7020686.1"/>
    <property type="molecule type" value="Genomic_DNA"/>
</dbReference>
<evidence type="ECO:0000256" key="6">
    <source>
        <dbReference type="ARBA" id="ARBA00023242"/>
    </source>
</evidence>
<dbReference type="InterPro" id="IPR052035">
    <property type="entry name" value="ZnF_BED_domain_contain"/>
</dbReference>
<dbReference type="InterPro" id="IPR025525">
    <property type="entry name" value="hAT-like_transposase_RNase-H"/>
</dbReference>
<sequence length="539" mass="61692">MIAVAIVEHNLPYSFVEYKRIREAFAYANSNIVFWSRNTVAADCLKIFEKEKRKLKESLSDIPGRFCLTTDLWRAITIEGYMCLTAHYIDRSYNLKTKILSLCAFPPPHIGAAIASKVLELLKEWGLEKRVFTITVDNASSNDNMQGVLKRQMRKNLVCNGEFFHIRCVAHILNLIVQSGLTVIEEALEKIRDSVKFVKASESREKSFQDCVEVVGIDEKIAKAGLVSDVTTRWNSTYVMLERAIKFKEVFRHLVEVEPMYMSNPSEEEWTRAESICELLCPFAEMTKLISGSTYPSANLYFMQVYIIESWLKTNEFSYDEVIQEMVGSMKEKFDKYWEEYSDILAIAVVLDPRLKFKCLEYCFNSLDPTTSQTRLDNVRKKMKKLFDVYSKKTGEEASQSNTMEQQVLPGYSGFYAFFSQAAGGNGMSALDKYLDEPVLDFLAFPSLNVLGYWRDNQNRFKELATMACDVLSIPITTVASESSFSIGSRVLNKYRSSLLPSNVQALICARNWLRGFEEIDDQFDFSNLEEAKKGGEEV</sequence>
<keyword evidence="2" id="KW-0479">Metal-binding</keyword>
<keyword evidence="3" id="KW-0863">Zinc-finger</keyword>
<organism evidence="9 10">
    <name type="scientific">Microthlaspi erraticum</name>
    <dbReference type="NCBI Taxonomy" id="1685480"/>
    <lineage>
        <taxon>Eukaryota</taxon>
        <taxon>Viridiplantae</taxon>
        <taxon>Streptophyta</taxon>
        <taxon>Embryophyta</taxon>
        <taxon>Tracheophyta</taxon>
        <taxon>Spermatophyta</taxon>
        <taxon>Magnoliopsida</taxon>
        <taxon>eudicotyledons</taxon>
        <taxon>Gunneridae</taxon>
        <taxon>Pentapetalae</taxon>
        <taxon>rosids</taxon>
        <taxon>malvids</taxon>
        <taxon>Brassicales</taxon>
        <taxon>Brassicaceae</taxon>
        <taxon>Coluteocarpeae</taxon>
        <taxon>Microthlaspi</taxon>
    </lineage>
</organism>
<accession>A0A6D2HZ15</accession>
<dbReference type="GO" id="GO:0005634">
    <property type="term" value="C:nucleus"/>
    <property type="evidence" value="ECO:0007669"/>
    <property type="project" value="UniProtKB-SubCell"/>
</dbReference>
<dbReference type="GO" id="GO:0008270">
    <property type="term" value="F:zinc ion binding"/>
    <property type="evidence" value="ECO:0007669"/>
    <property type="project" value="UniProtKB-KW"/>
</dbReference>
<dbReference type="Pfam" id="PF05699">
    <property type="entry name" value="Dimer_Tnp_hAT"/>
    <property type="match status" value="1"/>
</dbReference>
<keyword evidence="6" id="KW-0539">Nucleus</keyword>
<comment type="subcellular location">
    <subcellularLocation>
        <location evidence="1">Nucleus</location>
    </subcellularLocation>
</comment>
<dbReference type="InterPro" id="IPR008906">
    <property type="entry name" value="HATC_C_dom"/>
</dbReference>
<dbReference type="GO" id="GO:0046983">
    <property type="term" value="F:protein dimerization activity"/>
    <property type="evidence" value="ECO:0007669"/>
    <property type="project" value="InterPro"/>
</dbReference>